<gene>
    <name evidence="1" type="ORF">B0H17DRAFT_914517</name>
</gene>
<keyword evidence="2" id="KW-1185">Reference proteome</keyword>
<name>A0AAD7H3A3_MYCRO</name>
<accession>A0AAD7H3A3</accession>
<sequence>MSYHVALSRGITAEGTIIVQGLHVSKITSGISGYLRQELRELEILDEITRFRCEGLLPPSVTCLYRRLLIRLFYA</sequence>
<dbReference type="EMBL" id="JARKIE010000001">
    <property type="protein sequence ID" value="KAJ7710800.1"/>
    <property type="molecule type" value="Genomic_DNA"/>
</dbReference>
<dbReference type="AlphaFoldDB" id="A0AAD7H3A3"/>
<protein>
    <submittedName>
        <fullName evidence="1">Uncharacterized protein</fullName>
    </submittedName>
</protein>
<dbReference type="Proteomes" id="UP001221757">
    <property type="component" value="Unassembled WGS sequence"/>
</dbReference>
<evidence type="ECO:0000313" key="1">
    <source>
        <dbReference type="EMBL" id="KAJ7710800.1"/>
    </source>
</evidence>
<organism evidence="1 2">
    <name type="scientific">Mycena rosella</name>
    <name type="common">Pink bonnet</name>
    <name type="synonym">Agaricus rosellus</name>
    <dbReference type="NCBI Taxonomy" id="1033263"/>
    <lineage>
        <taxon>Eukaryota</taxon>
        <taxon>Fungi</taxon>
        <taxon>Dikarya</taxon>
        <taxon>Basidiomycota</taxon>
        <taxon>Agaricomycotina</taxon>
        <taxon>Agaricomycetes</taxon>
        <taxon>Agaricomycetidae</taxon>
        <taxon>Agaricales</taxon>
        <taxon>Marasmiineae</taxon>
        <taxon>Mycenaceae</taxon>
        <taxon>Mycena</taxon>
    </lineage>
</organism>
<proteinExistence type="predicted"/>
<comment type="caution">
    <text evidence="1">The sequence shown here is derived from an EMBL/GenBank/DDBJ whole genome shotgun (WGS) entry which is preliminary data.</text>
</comment>
<reference evidence="1" key="1">
    <citation type="submission" date="2023-03" db="EMBL/GenBank/DDBJ databases">
        <title>Massive genome expansion in bonnet fungi (Mycena s.s.) driven by repeated elements and novel gene families across ecological guilds.</title>
        <authorList>
            <consortium name="Lawrence Berkeley National Laboratory"/>
            <person name="Harder C.B."/>
            <person name="Miyauchi S."/>
            <person name="Viragh M."/>
            <person name="Kuo A."/>
            <person name="Thoen E."/>
            <person name="Andreopoulos B."/>
            <person name="Lu D."/>
            <person name="Skrede I."/>
            <person name="Drula E."/>
            <person name="Henrissat B."/>
            <person name="Morin E."/>
            <person name="Kohler A."/>
            <person name="Barry K."/>
            <person name="LaButti K."/>
            <person name="Morin E."/>
            <person name="Salamov A."/>
            <person name="Lipzen A."/>
            <person name="Mereny Z."/>
            <person name="Hegedus B."/>
            <person name="Baldrian P."/>
            <person name="Stursova M."/>
            <person name="Weitz H."/>
            <person name="Taylor A."/>
            <person name="Grigoriev I.V."/>
            <person name="Nagy L.G."/>
            <person name="Martin F."/>
            <person name="Kauserud H."/>
        </authorList>
    </citation>
    <scope>NUCLEOTIDE SEQUENCE</scope>
    <source>
        <strain evidence="1">CBHHK067</strain>
    </source>
</reference>
<evidence type="ECO:0000313" key="2">
    <source>
        <dbReference type="Proteomes" id="UP001221757"/>
    </source>
</evidence>